<dbReference type="EMBL" id="CP070506">
    <property type="protein sequence ID" value="QSB37694.1"/>
    <property type="molecule type" value="Genomic_DNA"/>
</dbReference>
<evidence type="ECO:0000313" key="1">
    <source>
        <dbReference type="EMBL" id="QSB37694.1"/>
    </source>
</evidence>
<keyword evidence="2" id="KW-1185">Reference proteome</keyword>
<dbReference type="Proteomes" id="UP000663249">
    <property type="component" value="Chromosome"/>
</dbReference>
<dbReference type="RefSeq" id="WP_205475902.1">
    <property type="nucleotide sequence ID" value="NZ_CP070506.1"/>
</dbReference>
<proteinExistence type="predicted"/>
<protein>
    <submittedName>
        <fullName evidence="1">Uncharacterized protein</fullName>
    </submittedName>
</protein>
<gene>
    <name evidence="1" type="ORF">JTY93_15235</name>
</gene>
<reference evidence="1 2" key="1">
    <citation type="submission" date="2021-02" db="EMBL/GenBank/DDBJ databases">
        <title>Genomic and phenotypic characterization of Pseudomonas hygromyciniae, a novel bacterial species discovered from a commercially purchased antibiotic vial.</title>
        <authorList>
            <person name="Turner T.L."/>
            <person name="Mitra S.D."/>
            <person name="Kochan T.J."/>
            <person name="Pincus N.B."/>
            <person name="Lebrun-Corbin M."/>
            <person name="Cheung B."/>
            <person name="Gatesy S.W."/>
            <person name="Afzal T."/>
            <person name="Ozer E.A."/>
            <person name="Hauser A.R."/>
        </authorList>
    </citation>
    <scope>NUCLEOTIDE SEQUENCE [LARGE SCALE GENOMIC DNA]</scope>
    <source>
        <strain evidence="1 2">SDM007</strain>
    </source>
</reference>
<name>A0ABX7JRN9_9PSED</name>
<organism evidence="1 2">
    <name type="scientific">Pseudomonas hygromyciniae</name>
    <dbReference type="NCBI Taxonomy" id="2812000"/>
    <lineage>
        <taxon>Bacteria</taxon>
        <taxon>Pseudomonadati</taxon>
        <taxon>Pseudomonadota</taxon>
        <taxon>Gammaproteobacteria</taxon>
        <taxon>Pseudomonadales</taxon>
        <taxon>Pseudomonadaceae</taxon>
        <taxon>Pseudomonas</taxon>
    </lineage>
</organism>
<accession>A0ABX7JRN9</accession>
<sequence length="159" mass="17690">MSSKLRQSLMRFDGYQEIEQECNKEKDEIIKSSGAGVEEVEFKLGAAIFHSLQISTAVLTVNNISVSFRFPTAKKPERSKLYAMINSYNKSRIALKAVLGDVQKDYFEAKFSLEFICPDALLSDEIIHPAIKVLKTSGRLLVGSLGGHGITIKDAKYND</sequence>
<evidence type="ECO:0000313" key="2">
    <source>
        <dbReference type="Proteomes" id="UP000663249"/>
    </source>
</evidence>